<dbReference type="OrthoDB" id="9920698at2"/>
<name>A0A1H8M7T9_9RHOB</name>
<evidence type="ECO:0000313" key="2">
    <source>
        <dbReference type="Proteomes" id="UP000199372"/>
    </source>
</evidence>
<keyword evidence="2" id="KW-1185">Reference proteome</keyword>
<dbReference type="RefSeq" id="WP_091846810.1">
    <property type="nucleotide sequence ID" value="NZ_FOCM01000014.1"/>
</dbReference>
<gene>
    <name evidence="1" type="ORF">SAMN04488011_1142</name>
</gene>
<sequence>MDPDSAVRAFRKKHVKDAYFQMVRELRDNAAQRAFARIETLSKTAVSEHVRLEASKWVAGVDGVAPVKRVEGRFSHDIAFNPFDYGDRPFDVTPEAGDED</sequence>
<evidence type="ECO:0000313" key="1">
    <source>
        <dbReference type="EMBL" id="SEO13330.1"/>
    </source>
</evidence>
<reference evidence="2" key="1">
    <citation type="submission" date="2016-10" db="EMBL/GenBank/DDBJ databases">
        <authorList>
            <person name="Varghese N."/>
            <person name="Submissions S."/>
        </authorList>
    </citation>
    <scope>NUCLEOTIDE SEQUENCE [LARGE SCALE GENOMIC DNA]</scope>
    <source>
        <strain evidence="2">DSM 26893</strain>
    </source>
</reference>
<organism evidence="1 2">
    <name type="scientific">Palleronia pelagia</name>
    <dbReference type="NCBI Taxonomy" id="387096"/>
    <lineage>
        <taxon>Bacteria</taxon>
        <taxon>Pseudomonadati</taxon>
        <taxon>Pseudomonadota</taxon>
        <taxon>Alphaproteobacteria</taxon>
        <taxon>Rhodobacterales</taxon>
        <taxon>Roseobacteraceae</taxon>
        <taxon>Palleronia</taxon>
    </lineage>
</organism>
<dbReference type="AlphaFoldDB" id="A0A1H8M7T9"/>
<accession>A0A1H8M7T9</accession>
<protein>
    <submittedName>
        <fullName evidence="1">Uncharacterized protein</fullName>
    </submittedName>
</protein>
<dbReference type="EMBL" id="FOCM01000014">
    <property type="protein sequence ID" value="SEO13330.1"/>
    <property type="molecule type" value="Genomic_DNA"/>
</dbReference>
<dbReference type="Proteomes" id="UP000199372">
    <property type="component" value="Unassembled WGS sequence"/>
</dbReference>
<proteinExistence type="predicted"/>